<evidence type="ECO:0000313" key="2">
    <source>
        <dbReference type="EMBL" id="MCG2460471.1"/>
    </source>
</evidence>
<keyword evidence="1" id="KW-1133">Transmembrane helix</keyword>
<comment type="caution">
    <text evidence="2">The sequence shown here is derived from an EMBL/GenBank/DDBJ whole genome shotgun (WGS) entry which is preliminary data.</text>
</comment>
<keyword evidence="1" id="KW-0812">Transmembrane</keyword>
<accession>A0AAE3JP00</accession>
<feature type="transmembrane region" description="Helical" evidence="1">
    <location>
        <begin position="254"/>
        <end position="274"/>
    </location>
</feature>
<dbReference type="Proteomes" id="UP001200642">
    <property type="component" value="Unassembled WGS sequence"/>
</dbReference>
<dbReference type="AlphaFoldDB" id="A0AAE3JP00"/>
<keyword evidence="3" id="KW-1185">Reference proteome</keyword>
<dbReference type="EMBL" id="JAIRBC010000008">
    <property type="protein sequence ID" value="MCG2460471.1"/>
    <property type="molecule type" value="Genomic_DNA"/>
</dbReference>
<name>A0AAE3JP00_9FLAO</name>
<feature type="transmembrane region" description="Helical" evidence="1">
    <location>
        <begin position="344"/>
        <end position="367"/>
    </location>
</feature>
<dbReference type="RefSeq" id="WP_317901615.1">
    <property type="nucleotide sequence ID" value="NZ_JAIRBC010000008.1"/>
</dbReference>
<protein>
    <submittedName>
        <fullName evidence="2">DUF3667 domain-containing protein</fullName>
    </submittedName>
</protein>
<feature type="transmembrane region" description="Helical" evidence="1">
    <location>
        <begin position="98"/>
        <end position="115"/>
    </location>
</feature>
<dbReference type="InterPro" id="IPR022134">
    <property type="entry name" value="DUF3667"/>
</dbReference>
<dbReference type="Pfam" id="PF12412">
    <property type="entry name" value="DUF3667"/>
    <property type="match status" value="1"/>
</dbReference>
<feature type="transmembrane region" description="Helical" evidence="1">
    <location>
        <begin position="286"/>
        <end position="308"/>
    </location>
</feature>
<evidence type="ECO:0000313" key="3">
    <source>
        <dbReference type="Proteomes" id="UP001200642"/>
    </source>
</evidence>
<evidence type="ECO:0000256" key="1">
    <source>
        <dbReference type="SAM" id="Phobius"/>
    </source>
</evidence>
<keyword evidence="1" id="KW-0472">Membrane</keyword>
<sequence length="369" mass="42719">MKTKPSIWKKGRYLMRYRGTKCLNCGHNLDISDRFCPQCSQANSTKKLGIKDFLEEFFASFIAYDSKLWTTLSALLLRPGRITQDYIAGKRTSYTNPFRFLLSLGIVYFLMFNITRDFNQLERLGTDNGADFVNMNLDLQDDLKPPVRLNKLDSIELSKKVGDAVAARDSLILQKPQANFKSIKDSAIGTRFIRKERFFNTFIRKDPGVNFNRLTDSIGIPNTFENRMAFQMARGLSKIGQQPGTFASAVISRLPFAIFFFLPVFALFLWLTYIRKKYTYADHLIFSFHNTSLFFILLIISYLIDLVFKTDSNWIFLTIFSIYLFQAMRKFYDQGIFITIVKYLFLNTIFFILAGMGIVVLLTGSLFTY</sequence>
<gene>
    <name evidence="2" type="ORF">K8352_06910</name>
</gene>
<feature type="transmembrane region" description="Helical" evidence="1">
    <location>
        <begin position="314"/>
        <end position="332"/>
    </location>
</feature>
<proteinExistence type="predicted"/>
<reference evidence="2" key="1">
    <citation type="submission" date="2023-02" db="EMBL/GenBank/DDBJ databases">
        <title>Genome of Flavobacteriaceae gen. nov. sp. strain F89.</title>
        <authorList>
            <person name="Wang Y."/>
        </authorList>
    </citation>
    <scope>NUCLEOTIDE SEQUENCE</scope>
    <source>
        <strain evidence="2">F89</strain>
    </source>
</reference>
<organism evidence="2 3">
    <name type="scientific">Cerina litoralis</name>
    <dbReference type="NCBI Taxonomy" id="2874477"/>
    <lineage>
        <taxon>Bacteria</taxon>
        <taxon>Pseudomonadati</taxon>
        <taxon>Bacteroidota</taxon>
        <taxon>Flavobacteriia</taxon>
        <taxon>Flavobacteriales</taxon>
        <taxon>Flavobacteriaceae</taxon>
        <taxon>Cerina</taxon>
    </lineage>
</organism>